<evidence type="ECO:0000313" key="3">
    <source>
        <dbReference type="EMBL" id="CAD8114108.1"/>
    </source>
</evidence>
<dbReference type="Proteomes" id="UP000688137">
    <property type="component" value="Unassembled WGS sequence"/>
</dbReference>
<feature type="domain" description="TOG" evidence="2">
    <location>
        <begin position="803"/>
        <end position="1008"/>
    </location>
</feature>
<organism evidence="3 4">
    <name type="scientific">Paramecium primaurelia</name>
    <dbReference type="NCBI Taxonomy" id="5886"/>
    <lineage>
        <taxon>Eukaryota</taxon>
        <taxon>Sar</taxon>
        <taxon>Alveolata</taxon>
        <taxon>Ciliophora</taxon>
        <taxon>Intramacronucleata</taxon>
        <taxon>Oligohymenophorea</taxon>
        <taxon>Peniculida</taxon>
        <taxon>Parameciidae</taxon>
        <taxon>Paramecium</taxon>
    </lineage>
</organism>
<feature type="region of interest" description="Disordered" evidence="1">
    <location>
        <begin position="401"/>
        <end position="425"/>
    </location>
</feature>
<evidence type="ECO:0000313" key="4">
    <source>
        <dbReference type="Proteomes" id="UP000688137"/>
    </source>
</evidence>
<dbReference type="PANTHER" id="PTHR21567:SF87">
    <property type="entry name" value="CRESCERIN-LIKE PROTEIN CHE-12"/>
    <property type="match status" value="1"/>
</dbReference>
<dbReference type="PANTHER" id="PTHR21567">
    <property type="entry name" value="CLASP"/>
    <property type="match status" value="1"/>
</dbReference>
<evidence type="ECO:0000256" key="1">
    <source>
        <dbReference type="SAM" id="MobiDB-lite"/>
    </source>
</evidence>
<protein>
    <recommendedName>
        <fullName evidence="2">TOG domain-containing protein</fullName>
    </recommendedName>
</protein>
<proteinExistence type="predicted"/>
<feature type="domain" description="TOG" evidence="2">
    <location>
        <begin position="543"/>
        <end position="777"/>
    </location>
</feature>
<sequence length="1013" mass="117076">MLNELIQLFCNNGTHSSELFYNATLQLNEFLDKKDIVRCFPRVSENLGDQLPNLRKASHQLFQAYIRVNQNFDAVLQAILSRGLVHPNWLVRQKNVNSLQSLFLSEGQHLQSGSGVIKNMIEMLLEKLCDCNTAVCKATEQTLISLISLNQYKQCHIQLPMGIQSQVEHFVEQMKETNQIRHEFRLREPISNGLPFDKLEDLKDTQWQMRAEAIQRIYEELQDVVLTPLQVEVLFDHIVNLVNDHNFNIVLTTLQIMQRCLQFNIVKSNNIINIYTKLGDSKSAIRTAVRQVLVMYLQKIGDGELLIQILQQPNKNSFYKEEFLDLLIDLVQRNKMLLSQYLELAIKEVAPFLEDQKQKLRSKSIETLTQLATINQPLTKRVFSQLGITEDLFNQIDVSTASSNKSDLPQMRFKKEQREQKDPKDLKELYTQSLPEPKNLQQFDIPIFQSQQQGYVPTIISQPQKQQRSAQKPDSHPQSSSVEFRHAQQQQEYNQPPATQQSKPFRIVKNPQQDIPDQDAGLTYTKPFQRKPKTEADKTFQPVYLDSVMPLDQPESILKTLLNELRYDDWIRQFEALNNLRRLAKHNTELLKKSINFPQILQEMVKQIENLRSGVSKNALISLQELSDIYKKDLDFIMDQALQKLIKKAIDLNTFISEEVRKATISLLQNCTESKSISLIAQVYQSKSIAIKVNICYGLNNLLDPNKQQFEKMLQILCFYACDQSQEVRQVAKEGLLSLMSQIDKRELESLIIKLAPDGECKRIMTIINGESTTTSEFRKFGTTQTKEAKTPELRNRTPNNKKLSTDFEQMPNYMNQAEQAKDWKQKKEAIDWLCNFVKKEAQALNGHKYSNKFLDLLCKLIDDGNKNIALYTCEQFIQLVEPLKFPIQNNYVNVWNGVFKVVSSTNNSVRQSAESLFHELMINIDIQYSLPQIQHLILYGPAKSKGIAITMLANFVQQFYDERPQLVVKYLVPLAKKLQEEQKPDIKIASQKLFQALVSTCPNDVAHLKLLK</sequence>
<accession>A0A8S1QE73</accession>
<feature type="region of interest" description="Disordered" evidence="1">
    <location>
        <begin position="461"/>
        <end position="504"/>
    </location>
</feature>
<comment type="caution">
    <text evidence="3">The sequence shown here is derived from an EMBL/GenBank/DDBJ whole genome shotgun (WGS) entry which is preliminary data.</text>
</comment>
<dbReference type="SMART" id="SM01349">
    <property type="entry name" value="TOG"/>
    <property type="match status" value="3"/>
</dbReference>
<feature type="region of interest" description="Disordered" evidence="1">
    <location>
        <begin position="787"/>
        <end position="806"/>
    </location>
</feature>
<dbReference type="OMA" id="WIRQFEA"/>
<feature type="compositionally biased region" description="Polar residues" evidence="1">
    <location>
        <begin position="461"/>
        <end position="503"/>
    </location>
</feature>
<keyword evidence="4" id="KW-1185">Reference proteome</keyword>
<dbReference type="AlphaFoldDB" id="A0A8S1QE73"/>
<dbReference type="GO" id="GO:0005881">
    <property type="term" value="C:cytoplasmic microtubule"/>
    <property type="evidence" value="ECO:0007669"/>
    <property type="project" value="TreeGrafter"/>
</dbReference>
<evidence type="ECO:0000259" key="2">
    <source>
        <dbReference type="SMART" id="SM01349"/>
    </source>
</evidence>
<dbReference type="GO" id="GO:0008017">
    <property type="term" value="F:microtubule binding"/>
    <property type="evidence" value="ECO:0007669"/>
    <property type="project" value="TreeGrafter"/>
</dbReference>
<name>A0A8S1QE73_PARPR</name>
<dbReference type="EMBL" id="CAJJDM010000163">
    <property type="protein sequence ID" value="CAD8114108.1"/>
    <property type="molecule type" value="Genomic_DNA"/>
</dbReference>
<feature type="domain" description="TOG" evidence="2">
    <location>
        <begin position="183"/>
        <end position="402"/>
    </location>
</feature>
<dbReference type="InterPro" id="IPR024395">
    <property type="entry name" value="CLASP_N_dom"/>
</dbReference>
<feature type="compositionally biased region" description="Basic and acidic residues" evidence="1">
    <location>
        <begin position="413"/>
        <end position="425"/>
    </location>
</feature>
<reference evidence="3" key="1">
    <citation type="submission" date="2021-01" db="EMBL/GenBank/DDBJ databases">
        <authorList>
            <consortium name="Genoscope - CEA"/>
            <person name="William W."/>
        </authorList>
    </citation>
    <scope>NUCLEOTIDE SEQUENCE</scope>
</reference>
<dbReference type="Pfam" id="PF12348">
    <property type="entry name" value="CLASP_N"/>
    <property type="match status" value="1"/>
</dbReference>
<feature type="compositionally biased region" description="Basic and acidic residues" evidence="1">
    <location>
        <begin position="787"/>
        <end position="796"/>
    </location>
</feature>
<gene>
    <name evidence="3" type="ORF">PPRIM_AZ9-3.1.T1580030</name>
</gene>
<dbReference type="GO" id="GO:0000226">
    <property type="term" value="P:microtubule cytoskeleton organization"/>
    <property type="evidence" value="ECO:0007669"/>
    <property type="project" value="TreeGrafter"/>
</dbReference>
<dbReference type="InterPro" id="IPR034085">
    <property type="entry name" value="TOG"/>
</dbReference>